<dbReference type="Gene3D" id="1.10.760.10">
    <property type="entry name" value="Cytochrome c-like domain"/>
    <property type="match status" value="1"/>
</dbReference>
<dbReference type="GO" id="GO:0016020">
    <property type="term" value="C:membrane"/>
    <property type="evidence" value="ECO:0007669"/>
    <property type="project" value="InterPro"/>
</dbReference>
<evidence type="ECO:0000256" key="8">
    <source>
        <dbReference type="SAM" id="MobiDB-lite"/>
    </source>
</evidence>
<dbReference type="InterPro" id="IPR051811">
    <property type="entry name" value="Cytochrome_c550/c551-like"/>
</dbReference>
<name>A0A9Q4AYZ3_SALAG</name>
<dbReference type="Pfam" id="PF13442">
    <property type="entry name" value="Cytochrome_CBB3"/>
    <property type="match status" value="1"/>
</dbReference>
<feature type="binding site" description="covalent" evidence="6">
    <location>
        <position position="65"/>
    </location>
    <ligand>
        <name>heme c</name>
        <dbReference type="ChEBI" id="CHEBI:61717"/>
    </ligand>
</feature>
<evidence type="ECO:0000256" key="7">
    <source>
        <dbReference type="PIRSR" id="PIRSR000025-2"/>
    </source>
</evidence>
<evidence type="ECO:0000256" key="5">
    <source>
        <dbReference type="ARBA" id="ARBA00023004"/>
    </source>
</evidence>
<keyword evidence="12" id="KW-1185">Reference proteome</keyword>
<evidence type="ECO:0000256" key="4">
    <source>
        <dbReference type="ARBA" id="ARBA00022982"/>
    </source>
</evidence>
<keyword evidence="3 7" id="KW-0479">Metal-binding</keyword>
<evidence type="ECO:0000259" key="10">
    <source>
        <dbReference type="PROSITE" id="PS51007"/>
    </source>
</evidence>
<comment type="PTM">
    <text evidence="6">Binds 1 heme c group covalently per subunit.</text>
</comment>
<feature type="region of interest" description="Disordered" evidence="8">
    <location>
        <begin position="19"/>
        <end position="46"/>
    </location>
</feature>
<feature type="binding site" description="axial binding residue" evidence="7">
    <location>
        <position position="97"/>
    </location>
    <ligand>
        <name>heme c</name>
        <dbReference type="ChEBI" id="CHEBI:61717"/>
    </ligand>
    <ligandPart>
        <name>Fe</name>
        <dbReference type="ChEBI" id="CHEBI:18248"/>
    </ligandPart>
</feature>
<feature type="signal peptide" evidence="9">
    <location>
        <begin position="1"/>
        <end position="19"/>
    </location>
</feature>
<dbReference type="EMBL" id="JABXYM010000001">
    <property type="protein sequence ID" value="MCR6095120.1"/>
    <property type="molecule type" value="Genomic_DNA"/>
</dbReference>
<feature type="binding site" description="axial binding residue" evidence="7">
    <location>
        <position position="66"/>
    </location>
    <ligand>
        <name>heme c</name>
        <dbReference type="ChEBI" id="CHEBI:61717"/>
    </ligand>
    <ligandPart>
        <name>Fe</name>
        <dbReference type="ChEBI" id="CHEBI:18248"/>
    </ligandPart>
</feature>
<evidence type="ECO:0000313" key="11">
    <source>
        <dbReference type="EMBL" id="MCR6095120.1"/>
    </source>
</evidence>
<dbReference type="Proteomes" id="UP001057753">
    <property type="component" value="Unassembled WGS sequence"/>
</dbReference>
<dbReference type="GO" id="GO:0005506">
    <property type="term" value="F:iron ion binding"/>
    <property type="evidence" value="ECO:0007669"/>
    <property type="project" value="InterPro"/>
</dbReference>
<dbReference type="InterPro" id="IPR009056">
    <property type="entry name" value="Cyt_c-like_dom"/>
</dbReference>
<protein>
    <submittedName>
        <fullName evidence="11">C-type cytochrome</fullName>
    </submittedName>
</protein>
<keyword evidence="4" id="KW-0249">Electron transport</keyword>
<evidence type="ECO:0000256" key="9">
    <source>
        <dbReference type="SAM" id="SignalP"/>
    </source>
</evidence>
<dbReference type="GO" id="GO:0009055">
    <property type="term" value="F:electron transfer activity"/>
    <property type="evidence" value="ECO:0007669"/>
    <property type="project" value="InterPro"/>
</dbReference>
<keyword evidence="9" id="KW-0732">Signal</keyword>
<evidence type="ECO:0000256" key="3">
    <source>
        <dbReference type="ARBA" id="ARBA00022723"/>
    </source>
</evidence>
<dbReference type="SUPFAM" id="SSF46626">
    <property type="entry name" value="Cytochrome c"/>
    <property type="match status" value="1"/>
</dbReference>
<reference evidence="11" key="1">
    <citation type="submission" date="2020-06" db="EMBL/GenBank/DDBJ databases">
        <title>Insight into the genomes of haloalkaliphilic bacilli from Kenyan soda lakes.</title>
        <authorList>
            <person name="Mwirichia R."/>
            <person name="Villamizar G.C."/>
            <person name="Poehlein A."/>
            <person name="Mugweru J."/>
            <person name="Kipnyargis A."/>
            <person name="Kiplimo D."/>
            <person name="Orwa P."/>
            <person name="Daniel R."/>
        </authorList>
    </citation>
    <scope>NUCLEOTIDE SEQUENCE</scope>
    <source>
        <strain evidence="11">B1096_S55</strain>
    </source>
</reference>
<organism evidence="11 12">
    <name type="scientific">Salipaludibacillus agaradhaerens</name>
    <name type="common">Bacillus agaradhaerens</name>
    <dbReference type="NCBI Taxonomy" id="76935"/>
    <lineage>
        <taxon>Bacteria</taxon>
        <taxon>Bacillati</taxon>
        <taxon>Bacillota</taxon>
        <taxon>Bacilli</taxon>
        <taxon>Bacillales</taxon>
        <taxon>Bacillaceae</taxon>
    </lineage>
</organism>
<keyword evidence="1" id="KW-0813">Transport</keyword>
<dbReference type="PIRSF" id="PIRSF000025">
    <property type="entry name" value="Cytc_Bsub_c550"/>
    <property type="match status" value="1"/>
</dbReference>
<comment type="caution">
    <text evidence="11">The sequence shown here is derived from an EMBL/GenBank/DDBJ whole genome shotgun (WGS) entry which is preliminary data.</text>
</comment>
<feature type="chain" id="PRO_5040277801" evidence="9">
    <location>
        <begin position="20"/>
        <end position="117"/>
    </location>
</feature>
<feature type="domain" description="Cytochrome c" evidence="10">
    <location>
        <begin position="49"/>
        <end position="117"/>
    </location>
</feature>
<dbReference type="InterPro" id="IPR036909">
    <property type="entry name" value="Cyt_c-like_dom_sf"/>
</dbReference>
<dbReference type="InterPro" id="IPR012218">
    <property type="entry name" value="Cyt_c_BACSU-c550-type"/>
</dbReference>
<dbReference type="PANTHER" id="PTHR37823">
    <property type="entry name" value="CYTOCHROME C-553-LIKE"/>
    <property type="match status" value="1"/>
</dbReference>
<evidence type="ECO:0000256" key="1">
    <source>
        <dbReference type="ARBA" id="ARBA00022448"/>
    </source>
</evidence>
<dbReference type="AlphaFoldDB" id="A0A9Q4AYZ3"/>
<evidence type="ECO:0000313" key="12">
    <source>
        <dbReference type="Proteomes" id="UP001057753"/>
    </source>
</evidence>
<dbReference type="PANTHER" id="PTHR37823:SF4">
    <property type="entry name" value="MENAQUINOL-CYTOCHROME C REDUCTASE CYTOCHROME B_C SUBUNIT"/>
    <property type="match status" value="1"/>
</dbReference>
<feature type="compositionally biased region" description="Low complexity" evidence="8">
    <location>
        <begin position="21"/>
        <end position="44"/>
    </location>
</feature>
<evidence type="ECO:0000256" key="6">
    <source>
        <dbReference type="PIRSR" id="PIRSR000025-1"/>
    </source>
</evidence>
<dbReference type="GO" id="GO:0020037">
    <property type="term" value="F:heme binding"/>
    <property type="evidence" value="ECO:0007669"/>
    <property type="project" value="InterPro"/>
</dbReference>
<gene>
    <name evidence="11" type="ORF">HXA33_00975</name>
</gene>
<proteinExistence type="predicted"/>
<accession>A0A9Q4AYZ3</accession>
<keyword evidence="2 6" id="KW-0349">Heme</keyword>
<feature type="binding site" description="covalent" evidence="6">
    <location>
        <position position="62"/>
    </location>
    <ligand>
        <name>heme c</name>
        <dbReference type="ChEBI" id="CHEBI:61717"/>
    </ligand>
</feature>
<dbReference type="PROSITE" id="PS51257">
    <property type="entry name" value="PROKAR_LIPOPROTEIN"/>
    <property type="match status" value="1"/>
</dbReference>
<dbReference type="RefSeq" id="WP_257819786.1">
    <property type="nucleotide sequence ID" value="NZ_JABXYM010000001.1"/>
</dbReference>
<sequence>MKKWMFAIFGTVLVLSACGGNDTNTNEPAPENNGNNVENTENAADSGEYDLANGEQVYAQNCAACHGGDLTGASGPGLETHTAEAVEAAIQEGPGSMPADLVTGEDAADVAAWIESQ</sequence>
<evidence type="ECO:0000256" key="2">
    <source>
        <dbReference type="ARBA" id="ARBA00022617"/>
    </source>
</evidence>
<dbReference type="PROSITE" id="PS51007">
    <property type="entry name" value="CYTC"/>
    <property type="match status" value="1"/>
</dbReference>
<keyword evidence="5 7" id="KW-0408">Iron</keyword>